<sequence>MRKKRLLAVLLTLVMTASMILTGCSGNSTGDEGGSKKGERKRISVLLRASESHPKYIMLKKLLTEFSEENGLDEPEFELVVSDADYVTKLQLYINSNSLPDIYGGANGALSKAAKDIDGIVNIGEELERVGMKDTMNEAVYDFFVDNEDGEVYLFPECLNCEFFFYRKDIFEKYNLETPTTWDEFLAVCETLKSNNEVPLIVAGQENWQLMRYLSFAPWRVTKDGFITGYMSGEETFGENESAQTGVELLNELGTKGYFQGGFLSTDYTASKDLFFGGTGAMYYSGSGQIQDASAKYDSGELGFFPVPDVDGMENMDTNVPIHGGFGTAFNKGTYDETMQSFFEYMCKNYTRVCYEDAKVFSPFNEEIPEGLDALFYDLQPLFETASDAWVSWDDKLDSATLTSIVDEQQKLAQGTVNLEDFEKTVDGFITK</sequence>
<dbReference type="EMBL" id="JAMZFW010000009">
    <property type="protein sequence ID" value="MCP1102342.1"/>
    <property type="molecule type" value="Genomic_DNA"/>
</dbReference>
<name>A0ABT1E941_9FIRM</name>
<accession>A0ABT1E941</accession>
<dbReference type="InterPro" id="IPR050490">
    <property type="entry name" value="Bact_solute-bd_prot1"/>
</dbReference>
<keyword evidence="2" id="KW-0813">Transport</keyword>
<comment type="similarity">
    <text evidence="1">Belongs to the bacterial solute-binding protein 1 family.</text>
</comment>
<evidence type="ECO:0000256" key="3">
    <source>
        <dbReference type="SAM" id="SignalP"/>
    </source>
</evidence>
<dbReference type="InterPro" id="IPR006059">
    <property type="entry name" value="SBP"/>
</dbReference>
<reference evidence="4 5" key="1">
    <citation type="journal article" date="2022" name="Genome Biol. Evol.">
        <title>Host diet, physiology and behaviors set the stage for Lachnospiraceae cladogenesis.</title>
        <authorList>
            <person name="Vera-Ponce De Leon A."/>
            <person name="Schneider M."/>
            <person name="Jahnes B.C."/>
            <person name="Sadowski V."/>
            <person name="Camuy-Velez L.A."/>
            <person name="Duan J."/>
            <person name="Sabree Z.L."/>
        </authorList>
    </citation>
    <scope>NUCLEOTIDE SEQUENCE [LARGE SCALE GENOMIC DNA]</scope>
    <source>
        <strain evidence="4 5">PAL113</strain>
    </source>
</reference>
<dbReference type="PANTHER" id="PTHR43649">
    <property type="entry name" value="ARABINOSE-BINDING PROTEIN-RELATED"/>
    <property type="match status" value="1"/>
</dbReference>
<evidence type="ECO:0000313" key="4">
    <source>
        <dbReference type="EMBL" id="MCP1102342.1"/>
    </source>
</evidence>
<dbReference type="Proteomes" id="UP001523566">
    <property type="component" value="Unassembled WGS sequence"/>
</dbReference>
<gene>
    <name evidence="4" type="ORF">NK125_07960</name>
</gene>
<keyword evidence="3" id="KW-0732">Signal</keyword>
<proteinExistence type="inferred from homology"/>
<dbReference type="PANTHER" id="PTHR43649:SF29">
    <property type="entry name" value="OSMOPROTECTIVE COMPOUNDS-BINDING PROTEIN GGTB"/>
    <property type="match status" value="1"/>
</dbReference>
<dbReference type="SUPFAM" id="SSF53850">
    <property type="entry name" value="Periplasmic binding protein-like II"/>
    <property type="match status" value="1"/>
</dbReference>
<evidence type="ECO:0000256" key="1">
    <source>
        <dbReference type="ARBA" id="ARBA00008520"/>
    </source>
</evidence>
<dbReference type="RefSeq" id="WP_262066124.1">
    <property type="nucleotide sequence ID" value="NZ_JAMXOD010000009.1"/>
</dbReference>
<dbReference type="Pfam" id="PF01547">
    <property type="entry name" value="SBP_bac_1"/>
    <property type="match status" value="1"/>
</dbReference>
<organism evidence="4 5">
    <name type="scientific">Aequitasia blattaphilus</name>
    <dbReference type="NCBI Taxonomy" id="2949332"/>
    <lineage>
        <taxon>Bacteria</taxon>
        <taxon>Bacillati</taxon>
        <taxon>Bacillota</taxon>
        <taxon>Clostridia</taxon>
        <taxon>Lachnospirales</taxon>
        <taxon>Lachnospiraceae</taxon>
        <taxon>Aequitasia</taxon>
    </lineage>
</organism>
<protein>
    <submittedName>
        <fullName evidence="4">ABC transporter substrate-binding protein</fullName>
    </submittedName>
</protein>
<comment type="caution">
    <text evidence="4">The sequence shown here is derived from an EMBL/GenBank/DDBJ whole genome shotgun (WGS) entry which is preliminary data.</text>
</comment>
<dbReference type="Gene3D" id="3.40.190.10">
    <property type="entry name" value="Periplasmic binding protein-like II"/>
    <property type="match status" value="2"/>
</dbReference>
<feature type="signal peptide" evidence="3">
    <location>
        <begin position="1"/>
        <end position="23"/>
    </location>
</feature>
<dbReference type="PROSITE" id="PS51257">
    <property type="entry name" value="PROKAR_LIPOPROTEIN"/>
    <property type="match status" value="1"/>
</dbReference>
<evidence type="ECO:0000256" key="2">
    <source>
        <dbReference type="ARBA" id="ARBA00022448"/>
    </source>
</evidence>
<feature type="chain" id="PRO_5045877968" evidence="3">
    <location>
        <begin position="24"/>
        <end position="432"/>
    </location>
</feature>
<keyword evidence="5" id="KW-1185">Reference proteome</keyword>
<evidence type="ECO:0000313" key="5">
    <source>
        <dbReference type="Proteomes" id="UP001523566"/>
    </source>
</evidence>